<dbReference type="SUPFAM" id="SSF52833">
    <property type="entry name" value="Thioredoxin-like"/>
    <property type="match status" value="1"/>
</dbReference>
<dbReference type="EMBL" id="MCGN01000013">
    <property type="protein sequence ID" value="ORY89997.1"/>
    <property type="molecule type" value="Genomic_DNA"/>
</dbReference>
<dbReference type="Gene3D" id="3.40.30.10">
    <property type="entry name" value="Glutaredoxin"/>
    <property type="match status" value="1"/>
</dbReference>
<sequence length="281" mass="31614">MDDFHGAIVRRLLHRYYVLHLLYGITYAIYFAAQRLDLASPGFGFTDGEMNAYVALSVLSAWKCVMASTAEELASVLILYTKFFSLCLFYWKSGLWTSALYAIGWIVLSTLFPQPWYQGPTKIIELSESDFISKVTKKPKSKERIVEVNEEGPKYWVIMLYANWSVACLNFEAVLANLSLKYSTEHLQFGKVDIDLYPDVGDTYGISRDPASFDLPTLLLFSDGNPIRRLPELTMPSANNNTNSSMTTSAKDTITRIGWSKKAGTVVTAFQLDRLAVDKSS</sequence>
<dbReference type="AlphaFoldDB" id="A0A1X2GZN9"/>
<dbReference type="InParanoid" id="A0A1X2GZN9"/>
<evidence type="ECO:0000313" key="3">
    <source>
        <dbReference type="EMBL" id="ORY89997.1"/>
    </source>
</evidence>
<keyword evidence="1" id="KW-0812">Transmembrane</keyword>
<gene>
    <name evidence="3" type="ORF">BCR43DRAFT_499827</name>
</gene>
<protein>
    <recommendedName>
        <fullName evidence="2">Thioredoxin domain-containing protein</fullName>
    </recommendedName>
</protein>
<proteinExistence type="predicted"/>
<evidence type="ECO:0000259" key="2">
    <source>
        <dbReference type="Pfam" id="PF00085"/>
    </source>
</evidence>
<feature type="transmembrane region" description="Helical" evidence="1">
    <location>
        <begin position="73"/>
        <end position="91"/>
    </location>
</feature>
<comment type="caution">
    <text evidence="3">The sequence shown here is derived from an EMBL/GenBank/DDBJ whole genome shotgun (WGS) entry which is preliminary data.</text>
</comment>
<dbReference type="Proteomes" id="UP000242180">
    <property type="component" value="Unassembled WGS sequence"/>
</dbReference>
<evidence type="ECO:0000256" key="1">
    <source>
        <dbReference type="SAM" id="Phobius"/>
    </source>
</evidence>
<dbReference type="InterPro" id="IPR013766">
    <property type="entry name" value="Thioredoxin_domain"/>
</dbReference>
<evidence type="ECO:0000313" key="4">
    <source>
        <dbReference type="Proteomes" id="UP000242180"/>
    </source>
</evidence>
<dbReference type="OrthoDB" id="20229at2759"/>
<name>A0A1X2GZN9_SYNRA</name>
<dbReference type="InterPro" id="IPR036249">
    <property type="entry name" value="Thioredoxin-like_sf"/>
</dbReference>
<keyword evidence="4" id="KW-1185">Reference proteome</keyword>
<dbReference type="STRING" id="13706.A0A1X2GZN9"/>
<dbReference type="OMA" id="VIMIRTR"/>
<organism evidence="3 4">
    <name type="scientific">Syncephalastrum racemosum</name>
    <name type="common">Filamentous fungus</name>
    <dbReference type="NCBI Taxonomy" id="13706"/>
    <lineage>
        <taxon>Eukaryota</taxon>
        <taxon>Fungi</taxon>
        <taxon>Fungi incertae sedis</taxon>
        <taxon>Mucoromycota</taxon>
        <taxon>Mucoromycotina</taxon>
        <taxon>Mucoromycetes</taxon>
        <taxon>Mucorales</taxon>
        <taxon>Syncephalastraceae</taxon>
        <taxon>Syncephalastrum</taxon>
    </lineage>
</organism>
<feature type="transmembrane region" description="Helical" evidence="1">
    <location>
        <begin position="12"/>
        <end position="33"/>
    </location>
</feature>
<keyword evidence="1" id="KW-1133">Transmembrane helix</keyword>
<feature type="transmembrane region" description="Helical" evidence="1">
    <location>
        <begin position="98"/>
        <end position="117"/>
    </location>
</feature>
<dbReference type="Pfam" id="PF00085">
    <property type="entry name" value="Thioredoxin"/>
    <property type="match status" value="1"/>
</dbReference>
<accession>A0A1X2GZN9</accession>
<keyword evidence="1" id="KW-0472">Membrane</keyword>
<feature type="domain" description="Thioredoxin" evidence="2">
    <location>
        <begin position="152"/>
        <end position="228"/>
    </location>
</feature>
<reference evidence="3 4" key="1">
    <citation type="submission" date="2016-07" db="EMBL/GenBank/DDBJ databases">
        <title>Pervasive Adenine N6-methylation of Active Genes in Fungi.</title>
        <authorList>
            <consortium name="DOE Joint Genome Institute"/>
            <person name="Mondo S.J."/>
            <person name="Dannebaum R.O."/>
            <person name="Kuo R.C."/>
            <person name="Labutti K."/>
            <person name="Haridas S."/>
            <person name="Kuo A."/>
            <person name="Salamov A."/>
            <person name="Ahrendt S.R."/>
            <person name="Lipzen A."/>
            <person name="Sullivan W."/>
            <person name="Andreopoulos W.B."/>
            <person name="Clum A."/>
            <person name="Lindquist E."/>
            <person name="Daum C."/>
            <person name="Ramamoorthy G.K."/>
            <person name="Gryganskyi A."/>
            <person name="Culley D."/>
            <person name="Magnuson J.K."/>
            <person name="James T.Y."/>
            <person name="O'Malley M.A."/>
            <person name="Stajich J.E."/>
            <person name="Spatafora J.W."/>
            <person name="Visel A."/>
            <person name="Grigoriev I.V."/>
        </authorList>
    </citation>
    <scope>NUCLEOTIDE SEQUENCE [LARGE SCALE GENOMIC DNA]</scope>
    <source>
        <strain evidence="3 4">NRRL 2496</strain>
    </source>
</reference>